<dbReference type="SUPFAM" id="SSF55729">
    <property type="entry name" value="Acyl-CoA N-acyltransferases (Nat)"/>
    <property type="match status" value="1"/>
</dbReference>
<keyword evidence="2" id="KW-1185">Reference proteome</keyword>
<dbReference type="Gene3D" id="3.40.630.30">
    <property type="match status" value="1"/>
</dbReference>
<comment type="caution">
    <text evidence="1">The sequence shown here is derived from an EMBL/GenBank/DDBJ whole genome shotgun (WGS) entry which is preliminary data.</text>
</comment>
<organism evidence="1 2">
    <name type="scientific">Rhizoclosmatium globosum</name>
    <dbReference type="NCBI Taxonomy" id="329046"/>
    <lineage>
        <taxon>Eukaryota</taxon>
        <taxon>Fungi</taxon>
        <taxon>Fungi incertae sedis</taxon>
        <taxon>Chytridiomycota</taxon>
        <taxon>Chytridiomycota incertae sedis</taxon>
        <taxon>Chytridiomycetes</taxon>
        <taxon>Chytridiales</taxon>
        <taxon>Chytriomycetaceae</taxon>
        <taxon>Rhizoclosmatium</taxon>
    </lineage>
</organism>
<protein>
    <recommendedName>
        <fullName evidence="3">N-acetyltransferase domain-containing protein</fullName>
    </recommendedName>
</protein>
<dbReference type="EMBL" id="MCGO01000023">
    <property type="protein sequence ID" value="ORY43975.1"/>
    <property type="molecule type" value="Genomic_DNA"/>
</dbReference>
<name>A0A1Y2CCD2_9FUNG</name>
<dbReference type="AlphaFoldDB" id="A0A1Y2CCD2"/>
<gene>
    <name evidence="1" type="ORF">BCR33DRAFT_717099</name>
</gene>
<dbReference type="InterPro" id="IPR016181">
    <property type="entry name" value="Acyl_CoA_acyltransferase"/>
</dbReference>
<accession>A0A1Y2CCD2</accession>
<reference evidence="1 2" key="1">
    <citation type="submission" date="2016-07" db="EMBL/GenBank/DDBJ databases">
        <title>Pervasive Adenine N6-methylation of Active Genes in Fungi.</title>
        <authorList>
            <consortium name="DOE Joint Genome Institute"/>
            <person name="Mondo S.J."/>
            <person name="Dannebaum R.O."/>
            <person name="Kuo R.C."/>
            <person name="Labutti K."/>
            <person name="Haridas S."/>
            <person name="Kuo A."/>
            <person name="Salamov A."/>
            <person name="Ahrendt S.R."/>
            <person name="Lipzen A."/>
            <person name="Sullivan W."/>
            <person name="Andreopoulos W.B."/>
            <person name="Clum A."/>
            <person name="Lindquist E."/>
            <person name="Daum C."/>
            <person name="Ramamoorthy G.K."/>
            <person name="Gryganskyi A."/>
            <person name="Culley D."/>
            <person name="Magnuson J.K."/>
            <person name="James T.Y."/>
            <person name="O'Malley M.A."/>
            <person name="Stajich J.E."/>
            <person name="Spatafora J.W."/>
            <person name="Visel A."/>
            <person name="Grigoriev I.V."/>
        </authorList>
    </citation>
    <scope>NUCLEOTIDE SEQUENCE [LARGE SCALE GENOMIC DNA]</scope>
    <source>
        <strain evidence="1 2">JEL800</strain>
    </source>
</reference>
<dbReference type="OrthoDB" id="9975416at2759"/>
<dbReference type="Proteomes" id="UP000193642">
    <property type="component" value="Unassembled WGS sequence"/>
</dbReference>
<proteinExistence type="predicted"/>
<evidence type="ECO:0000313" key="1">
    <source>
        <dbReference type="EMBL" id="ORY43975.1"/>
    </source>
</evidence>
<evidence type="ECO:0000313" key="2">
    <source>
        <dbReference type="Proteomes" id="UP000193642"/>
    </source>
</evidence>
<sequence>MASETITVRRAVSADAAAIAKLHIKSWNEAIRPLNVFTDAFVDTVNARRLESHTNRLRNDVQETGASKIVGLCMMGRSWMLEEFPDYINELMALYVDSDYYGSGAAKKMIAEGIRLLGWDKTGGKMICKALELNKRKIIGREVSTKEGENGAVLVMFGWDALPLLE</sequence>
<evidence type="ECO:0008006" key="3">
    <source>
        <dbReference type="Google" id="ProtNLM"/>
    </source>
</evidence>